<dbReference type="EMBL" id="BFAA01006326">
    <property type="protein sequence ID" value="GCB60944.1"/>
    <property type="molecule type" value="Genomic_DNA"/>
</dbReference>
<evidence type="ECO:0000313" key="3">
    <source>
        <dbReference type="EMBL" id="GCB60944.1"/>
    </source>
</evidence>
<dbReference type="Pfam" id="PF21388">
    <property type="entry name" value="SPATA2_PUB-like"/>
    <property type="match status" value="1"/>
</dbReference>
<accession>A0A401NJ87</accession>
<evidence type="ECO:0000259" key="2">
    <source>
        <dbReference type="Pfam" id="PF21388"/>
    </source>
</evidence>
<gene>
    <name evidence="3" type="ORF">scyTo_0012828</name>
</gene>
<feature type="domain" description="Spermatogenesis-associated protein 2 PUB-like" evidence="2">
    <location>
        <begin position="1"/>
        <end position="58"/>
    </location>
</feature>
<sequence length="477" mass="52634">MGYTRNGTSDYVMSKRVNKEEIGQLGFEFFLARAECELMQETLDQVMNSDCQDILQLRSNMSFNQADCIKYLKGRETGSRGLGEEMALGVEGALKLGLCSEGHPAKSEFSSMPLPLTDDSHGRTPDDPLSTSVTTPSESLDLYQEYTDITFRAKKLEPCDYPFQLDESLMQKARTESLVKLSPSQTGPVSLSPFPSSALVMNSSENKNVKNKDRASFDTVDPKCSLKHSVLDAASPIYPEDRKSSKSSQKLESTSSVKYGSFLNGNANSQKRHHVEIELKKMDKEKLPYPIAETARPATFHQANHFRTQVTQCVEFTHPEPTAVKPQGQTQILRQVTARQTPNIPGCCVCTPTELLGVNPLLDDAELMGNTPQDIEDQIVREPPQSFYIPPSSLEGRSPSAKSCDICMSPICPNCSSKLSAGQCQVTSRDCLQTQELEEGGGTGTYLFVTKLPENVGLGLDDDKSVRCNHCKEEEDI</sequence>
<protein>
    <recommendedName>
        <fullName evidence="2">Spermatogenesis-associated protein 2 PUB-like domain-containing protein</fullName>
    </recommendedName>
</protein>
<feature type="region of interest" description="Disordered" evidence="1">
    <location>
        <begin position="107"/>
        <end position="136"/>
    </location>
</feature>
<dbReference type="OrthoDB" id="9837000at2759"/>
<dbReference type="AlphaFoldDB" id="A0A401NJ87"/>
<dbReference type="OMA" id="TETAQCH"/>
<dbReference type="Proteomes" id="UP000288216">
    <property type="component" value="Unassembled WGS sequence"/>
</dbReference>
<dbReference type="Gene3D" id="1.20.58.2190">
    <property type="match status" value="1"/>
</dbReference>
<dbReference type="STRING" id="75743.A0A401NJ87"/>
<dbReference type="InterPro" id="IPR048839">
    <property type="entry name" value="SPATA2_PUB-like"/>
</dbReference>
<organism evidence="3 4">
    <name type="scientific">Scyliorhinus torazame</name>
    <name type="common">Cloudy catshark</name>
    <name type="synonym">Catulus torazame</name>
    <dbReference type="NCBI Taxonomy" id="75743"/>
    <lineage>
        <taxon>Eukaryota</taxon>
        <taxon>Metazoa</taxon>
        <taxon>Chordata</taxon>
        <taxon>Craniata</taxon>
        <taxon>Vertebrata</taxon>
        <taxon>Chondrichthyes</taxon>
        <taxon>Elasmobranchii</taxon>
        <taxon>Galeomorphii</taxon>
        <taxon>Galeoidea</taxon>
        <taxon>Carcharhiniformes</taxon>
        <taxon>Scyliorhinidae</taxon>
        <taxon>Scyliorhinus</taxon>
    </lineage>
</organism>
<proteinExistence type="predicted"/>
<reference evidence="3 4" key="1">
    <citation type="journal article" date="2018" name="Nat. Ecol. Evol.">
        <title>Shark genomes provide insights into elasmobranch evolution and the origin of vertebrates.</title>
        <authorList>
            <person name="Hara Y"/>
            <person name="Yamaguchi K"/>
            <person name="Onimaru K"/>
            <person name="Kadota M"/>
            <person name="Koyanagi M"/>
            <person name="Keeley SD"/>
            <person name="Tatsumi K"/>
            <person name="Tanaka K"/>
            <person name="Motone F"/>
            <person name="Kageyama Y"/>
            <person name="Nozu R"/>
            <person name="Adachi N"/>
            <person name="Nishimura O"/>
            <person name="Nakagawa R"/>
            <person name="Tanegashima C"/>
            <person name="Kiyatake I"/>
            <person name="Matsumoto R"/>
            <person name="Murakumo K"/>
            <person name="Nishida K"/>
            <person name="Terakita A"/>
            <person name="Kuratani S"/>
            <person name="Sato K"/>
            <person name="Hyodo S Kuraku.S."/>
        </authorList>
    </citation>
    <scope>NUCLEOTIDE SEQUENCE [LARGE SCALE GENOMIC DNA]</scope>
</reference>
<name>A0A401NJ87_SCYTO</name>
<keyword evidence="4" id="KW-1185">Reference proteome</keyword>
<evidence type="ECO:0000256" key="1">
    <source>
        <dbReference type="SAM" id="MobiDB-lite"/>
    </source>
</evidence>
<comment type="caution">
    <text evidence="3">The sequence shown here is derived from an EMBL/GenBank/DDBJ whole genome shotgun (WGS) entry which is preliminary data.</text>
</comment>
<evidence type="ECO:0000313" key="4">
    <source>
        <dbReference type="Proteomes" id="UP000288216"/>
    </source>
</evidence>